<dbReference type="Proteomes" id="UP001059480">
    <property type="component" value="Unassembled WGS sequence"/>
</dbReference>
<comment type="caution">
    <text evidence="1">The sequence shown here is derived from an EMBL/GenBank/DDBJ whole genome shotgun (WGS) entry which is preliminary data.</text>
</comment>
<reference evidence="1" key="2">
    <citation type="journal article" date="2023" name="Curr. Microbiol.">
        <title>Granulicatella seriolae sp. nov., a Novel Facultative Anaerobe Isolated from Yellowtail Marine Fish.</title>
        <authorList>
            <person name="Lee M."/>
            <person name="Choi Y.J."/>
            <person name="Farooq A."/>
            <person name="Jeong J.B."/>
            <person name="Jung M.Y."/>
        </authorList>
    </citation>
    <scope>NUCLEOTIDE SEQUENCE</scope>
    <source>
        <strain evidence="1">S8</strain>
    </source>
</reference>
<reference evidence="1" key="3">
    <citation type="journal article" date="2023" name="Microbiol. Resour. Announc.">
        <title>Draft Genome Sequence of Granulicatella sp. Strain S8, Isolated from a Marine Fish, Seriola quinqueradiata.</title>
        <authorList>
            <person name="Lee M."/>
            <person name="Farooq A."/>
            <person name="Jeong J.B."/>
            <person name="Jung M.Y."/>
        </authorList>
    </citation>
    <scope>NUCLEOTIDE SEQUENCE</scope>
    <source>
        <strain evidence="1">S8</strain>
    </source>
</reference>
<keyword evidence="2" id="KW-1185">Reference proteome</keyword>
<dbReference type="EMBL" id="JANHNZ010000013">
    <property type="protein sequence ID" value="MCQ9210752.1"/>
    <property type="molecule type" value="Genomic_DNA"/>
</dbReference>
<proteinExistence type="predicted"/>
<organism evidence="1 2">
    <name type="scientific">Granulicatella seriolae</name>
    <dbReference type="NCBI Taxonomy" id="2967226"/>
    <lineage>
        <taxon>Bacteria</taxon>
        <taxon>Bacillati</taxon>
        <taxon>Bacillota</taxon>
        <taxon>Bacilli</taxon>
        <taxon>Lactobacillales</taxon>
        <taxon>Carnobacteriaceae</taxon>
        <taxon>Granulicatella</taxon>
    </lineage>
</organism>
<protein>
    <submittedName>
        <fullName evidence="1">Uncharacterized protein</fullName>
    </submittedName>
</protein>
<evidence type="ECO:0000313" key="2">
    <source>
        <dbReference type="Proteomes" id="UP001059480"/>
    </source>
</evidence>
<dbReference type="RefSeq" id="WP_256945862.1">
    <property type="nucleotide sequence ID" value="NZ_JANHNZ010000013.1"/>
</dbReference>
<accession>A0ABT1WQU7</accession>
<evidence type="ECO:0000313" key="1">
    <source>
        <dbReference type="EMBL" id="MCQ9210752.1"/>
    </source>
</evidence>
<name>A0ABT1WQU7_9LACT</name>
<gene>
    <name evidence="1" type="ORF">NPA36_09360</name>
</gene>
<sequence>MGIRFDKDELNKKEKLEIPNELKDELLDDAYDLDSFGDSFIMMPKLDEDLRDKARIEQNIKKEWLEEFPKPDSDDTK</sequence>
<reference evidence="1" key="1">
    <citation type="submission" date="2022-07" db="EMBL/GenBank/DDBJ databases">
        <authorList>
            <person name="Jung M.-Y."/>
            <person name="Lee M."/>
        </authorList>
    </citation>
    <scope>NUCLEOTIDE SEQUENCE</scope>
    <source>
        <strain evidence="1">S8</strain>
    </source>
</reference>